<reference evidence="3" key="1">
    <citation type="submission" date="2016-10" db="EMBL/GenBank/DDBJ databases">
        <authorList>
            <person name="Varghese N."/>
            <person name="Submissions S."/>
        </authorList>
    </citation>
    <scope>NUCLEOTIDE SEQUENCE [LARGE SCALE GENOMIC DNA]</scope>
    <source>
        <strain evidence="3">CGMCC 1.6963</strain>
    </source>
</reference>
<keyword evidence="3" id="KW-1185">Reference proteome</keyword>
<accession>A0A1H9VQF5</accession>
<dbReference type="PROSITE" id="PS51257">
    <property type="entry name" value="PROKAR_LIPOPROTEIN"/>
    <property type="match status" value="1"/>
</dbReference>
<feature type="chain" id="PRO_5011715297" description="Lipoprotein" evidence="1">
    <location>
        <begin position="20"/>
        <end position="308"/>
    </location>
</feature>
<feature type="signal peptide" evidence="1">
    <location>
        <begin position="1"/>
        <end position="19"/>
    </location>
</feature>
<sequence>MPRPTTALLAPVLVAVALATGCGSGTTDTESDLPATLFQRRAEQVADAWTRGDLLRRWHTGVVAAQDLTNDPDWMPRPTLKASFYNGWIRTATALPTTPGKGTVRYSDGTTVAVDTLGAQTAYDQMVNPRSGLCPTADDSGIGCDWLTITGARRVTTSLLTARGPAEVPAWSFTVQGLPDPLVRVAVAAVEPGDLEPVDLPSLPVDERQSLLTGQDVIGHTPTSLTVTLGSGACDTDLRAHVLETNDVVVVGGTALSPPSGQMCNSSLRLEEVTVPLEAELGDRPVVDAASGRPLLPRVLPQGAAPLR</sequence>
<name>A0A1H9VQF5_9MICO</name>
<dbReference type="AlphaFoldDB" id="A0A1H9VQF5"/>
<evidence type="ECO:0008006" key="4">
    <source>
        <dbReference type="Google" id="ProtNLM"/>
    </source>
</evidence>
<proteinExistence type="predicted"/>
<keyword evidence="1" id="KW-0732">Signal</keyword>
<dbReference type="Proteomes" id="UP000199019">
    <property type="component" value="Unassembled WGS sequence"/>
</dbReference>
<evidence type="ECO:0000313" key="3">
    <source>
        <dbReference type="Proteomes" id="UP000199019"/>
    </source>
</evidence>
<evidence type="ECO:0000313" key="2">
    <source>
        <dbReference type="EMBL" id="SES23473.1"/>
    </source>
</evidence>
<evidence type="ECO:0000256" key="1">
    <source>
        <dbReference type="SAM" id="SignalP"/>
    </source>
</evidence>
<gene>
    <name evidence="2" type="ORF">SAMN05216199_2475</name>
</gene>
<organism evidence="2 3">
    <name type="scientific">Pedococcus cremeus</name>
    <dbReference type="NCBI Taxonomy" id="587636"/>
    <lineage>
        <taxon>Bacteria</taxon>
        <taxon>Bacillati</taxon>
        <taxon>Actinomycetota</taxon>
        <taxon>Actinomycetes</taxon>
        <taxon>Micrococcales</taxon>
        <taxon>Intrasporangiaceae</taxon>
        <taxon>Pedococcus</taxon>
    </lineage>
</organism>
<protein>
    <recommendedName>
        <fullName evidence="4">Lipoprotein</fullName>
    </recommendedName>
</protein>
<dbReference type="EMBL" id="FOHB01000004">
    <property type="protein sequence ID" value="SES23473.1"/>
    <property type="molecule type" value="Genomic_DNA"/>
</dbReference>